<evidence type="ECO:0000313" key="9">
    <source>
        <dbReference type="EMBL" id="MCC2126030.1"/>
    </source>
</evidence>
<gene>
    <name evidence="9" type="ORF">LKD36_07550</name>
</gene>
<dbReference type="InterPro" id="IPR005115">
    <property type="entry name" value="Gly_transporter"/>
</dbReference>
<keyword evidence="6 7" id="KW-0472">Membrane</keyword>
<evidence type="ECO:0000313" key="10">
    <source>
        <dbReference type="Proteomes" id="UP001198220"/>
    </source>
</evidence>
<keyword evidence="4 7" id="KW-0812">Transmembrane</keyword>
<feature type="domain" description="Glycine transporter" evidence="8">
    <location>
        <begin position="104"/>
        <end position="179"/>
    </location>
</feature>
<comment type="subcellular location">
    <subcellularLocation>
        <location evidence="1">Cell membrane</location>
        <topology evidence="1">Multi-pass membrane protein</topology>
    </subcellularLocation>
</comment>
<dbReference type="Proteomes" id="UP001198220">
    <property type="component" value="Unassembled WGS sequence"/>
</dbReference>
<dbReference type="Pfam" id="PF03458">
    <property type="entry name" value="Gly_transporter"/>
    <property type="match status" value="2"/>
</dbReference>
<evidence type="ECO:0000259" key="8">
    <source>
        <dbReference type="Pfam" id="PF03458"/>
    </source>
</evidence>
<accession>A0AAE3AA47</accession>
<comment type="similarity">
    <text evidence="2">Belongs to the UPF0126 family.</text>
</comment>
<evidence type="ECO:0000256" key="3">
    <source>
        <dbReference type="ARBA" id="ARBA00022475"/>
    </source>
</evidence>
<evidence type="ECO:0000256" key="7">
    <source>
        <dbReference type="SAM" id="Phobius"/>
    </source>
</evidence>
<protein>
    <submittedName>
        <fullName evidence="9">TRIC cation channel family protein</fullName>
    </submittedName>
</protein>
<evidence type="ECO:0000256" key="6">
    <source>
        <dbReference type="ARBA" id="ARBA00023136"/>
    </source>
</evidence>
<evidence type="ECO:0000256" key="5">
    <source>
        <dbReference type="ARBA" id="ARBA00022989"/>
    </source>
</evidence>
<keyword evidence="10" id="KW-1185">Reference proteome</keyword>
<feature type="transmembrane region" description="Helical" evidence="7">
    <location>
        <begin position="105"/>
        <end position="124"/>
    </location>
</feature>
<organism evidence="9 10">
    <name type="scientific">Hominiventricola filiformis</name>
    <dbReference type="NCBI Taxonomy" id="2885352"/>
    <lineage>
        <taxon>Bacteria</taxon>
        <taxon>Bacillati</taxon>
        <taxon>Bacillota</taxon>
        <taxon>Clostridia</taxon>
        <taxon>Lachnospirales</taxon>
        <taxon>Lachnospiraceae</taxon>
        <taxon>Hominiventricola</taxon>
    </lineage>
</organism>
<proteinExistence type="inferred from homology"/>
<comment type="caution">
    <text evidence="9">The sequence shown here is derived from an EMBL/GenBank/DDBJ whole genome shotgun (WGS) entry which is preliminary data.</text>
</comment>
<evidence type="ECO:0000256" key="4">
    <source>
        <dbReference type="ARBA" id="ARBA00022692"/>
    </source>
</evidence>
<dbReference type="GO" id="GO:0005886">
    <property type="term" value="C:plasma membrane"/>
    <property type="evidence" value="ECO:0007669"/>
    <property type="project" value="UniProtKB-SubCell"/>
</dbReference>
<feature type="domain" description="Glycine transporter" evidence="8">
    <location>
        <begin position="10"/>
        <end position="82"/>
    </location>
</feature>
<evidence type="ECO:0000256" key="1">
    <source>
        <dbReference type="ARBA" id="ARBA00004651"/>
    </source>
</evidence>
<reference evidence="9 10" key="1">
    <citation type="submission" date="2021-10" db="EMBL/GenBank/DDBJ databases">
        <title>Anaerobic single-cell dispensing facilitates the cultivation of human gut bacteria.</title>
        <authorList>
            <person name="Afrizal A."/>
        </authorList>
    </citation>
    <scope>NUCLEOTIDE SEQUENCE [LARGE SCALE GENOMIC DNA]</scope>
    <source>
        <strain evidence="9 10">CLA-AA-H276</strain>
    </source>
</reference>
<feature type="transmembrane region" description="Helical" evidence="7">
    <location>
        <begin position="130"/>
        <end position="147"/>
    </location>
</feature>
<feature type="transmembrane region" description="Helical" evidence="7">
    <location>
        <begin position="67"/>
        <end position="85"/>
    </location>
</feature>
<dbReference type="EMBL" id="JAJEPS010000006">
    <property type="protein sequence ID" value="MCC2126030.1"/>
    <property type="molecule type" value="Genomic_DNA"/>
</dbReference>
<feature type="transmembrane region" description="Helical" evidence="7">
    <location>
        <begin position="6"/>
        <end position="27"/>
    </location>
</feature>
<dbReference type="RefSeq" id="WP_308459208.1">
    <property type="nucleotide sequence ID" value="NZ_JAJEPS010000006.1"/>
</dbReference>
<evidence type="ECO:0000256" key="2">
    <source>
        <dbReference type="ARBA" id="ARBA00008193"/>
    </source>
</evidence>
<keyword evidence="5 7" id="KW-1133">Transmembrane helix</keyword>
<dbReference type="PANTHER" id="PTHR30506">
    <property type="entry name" value="INNER MEMBRANE PROTEIN"/>
    <property type="match status" value="1"/>
</dbReference>
<keyword evidence="3" id="KW-1003">Cell membrane</keyword>
<dbReference type="AlphaFoldDB" id="A0AAE3AA47"/>
<name>A0AAE3AA47_9FIRM</name>
<feature type="transmembrane region" description="Helical" evidence="7">
    <location>
        <begin position="159"/>
        <end position="179"/>
    </location>
</feature>
<sequence length="213" mass="23274">MNIQNLLLFLMELIGTIAFAASGVMVGIRKNMDLFGVCVLGTVTAVGGGTIRDIVLCQIPSALLEPIYVETSVITALLIFGFLYFKADKNAARFHNSYDRVMQLMDAIGLGIFTAVGVMTGIKQGYTDNTFLLAFLGTVTGVGGGLLRDMMAGNPPYIFVKHIYACASVMGAMSCIFLYRQFGKLPAMIISSMLVFMIRLLAAKYRWNLPRVR</sequence>
<feature type="transmembrane region" description="Helical" evidence="7">
    <location>
        <begin position="34"/>
        <end position="55"/>
    </location>
</feature>
<feature type="transmembrane region" description="Helical" evidence="7">
    <location>
        <begin position="185"/>
        <end position="203"/>
    </location>
</feature>
<dbReference type="PANTHER" id="PTHR30506:SF3">
    <property type="entry name" value="UPF0126 INNER MEMBRANE PROTEIN YADS-RELATED"/>
    <property type="match status" value="1"/>
</dbReference>